<dbReference type="RefSeq" id="WP_070566309.1">
    <property type="nucleotide sequence ID" value="NZ_DAIRPU010000001.1"/>
</dbReference>
<dbReference type="Proteomes" id="UP000286402">
    <property type="component" value="Unassembled WGS sequence"/>
</dbReference>
<reference evidence="1 2" key="1">
    <citation type="submission" date="2016-07" db="EMBL/GenBank/DDBJ databases">
        <title>Genome analysis of Sphingobacterium siyangense T12B17.</title>
        <authorList>
            <person name="Xu D."/>
            <person name="Su Y."/>
            <person name="Zheng S."/>
        </authorList>
    </citation>
    <scope>NUCLEOTIDE SEQUENCE [LARGE SCALE GENOMIC DNA]</scope>
    <source>
        <strain evidence="1 2">T12B17</strain>
    </source>
</reference>
<accession>A0A420G2U0</accession>
<keyword evidence="2" id="KW-1185">Reference proteome</keyword>
<dbReference type="InterPro" id="IPR036390">
    <property type="entry name" value="WH_DNA-bd_sf"/>
</dbReference>
<dbReference type="SUPFAM" id="SSF46785">
    <property type="entry name" value="Winged helix' DNA-binding domain"/>
    <property type="match status" value="1"/>
</dbReference>
<comment type="caution">
    <text evidence="1">The sequence shown here is derived from an EMBL/GenBank/DDBJ whole genome shotgun (WGS) entry which is preliminary data.</text>
</comment>
<proteinExistence type="predicted"/>
<sequence length="110" mass="13021">MKLFQYIDRINLLDKLIRQRRTGTQSELAVRLGLSVSRLARIIEYLRDIGAPITFDRSLNTYYYEKDYSIQIKVEVQQENIHLLDLNQMRQANAGDNFISNHFLNAFFVH</sequence>
<evidence type="ECO:0000313" key="1">
    <source>
        <dbReference type="EMBL" id="RKF39517.1"/>
    </source>
</evidence>
<dbReference type="EMBL" id="MCAQ01000004">
    <property type="protein sequence ID" value="RKF39517.1"/>
    <property type="molecule type" value="Genomic_DNA"/>
</dbReference>
<evidence type="ECO:0000313" key="2">
    <source>
        <dbReference type="Proteomes" id="UP000286402"/>
    </source>
</evidence>
<dbReference type="AlphaFoldDB" id="A0A420G2U0"/>
<protein>
    <recommendedName>
        <fullName evidence="3">HTH domain-containing protein</fullName>
    </recommendedName>
</protein>
<organism evidence="1 2">
    <name type="scientific">Sphingobacterium siyangense</name>
    <dbReference type="NCBI Taxonomy" id="459529"/>
    <lineage>
        <taxon>Bacteria</taxon>
        <taxon>Pseudomonadati</taxon>
        <taxon>Bacteroidota</taxon>
        <taxon>Sphingobacteriia</taxon>
        <taxon>Sphingobacteriales</taxon>
        <taxon>Sphingobacteriaceae</taxon>
        <taxon>Sphingobacterium</taxon>
    </lineage>
</organism>
<name>A0A420G2U0_9SPHI</name>
<gene>
    <name evidence="1" type="ORF">BCY89_24150</name>
</gene>
<evidence type="ECO:0008006" key="3">
    <source>
        <dbReference type="Google" id="ProtNLM"/>
    </source>
</evidence>